<feature type="region of interest" description="Disordered" evidence="1">
    <location>
        <begin position="1"/>
        <end position="34"/>
    </location>
</feature>
<name>A0A1E3QBK9_LIPST</name>
<dbReference type="EMBL" id="KV454291">
    <property type="protein sequence ID" value="ODQ75051.1"/>
    <property type="molecule type" value="Genomic_DNA"/>
</dbReference>
<protein>
    <submittedName>
        <fullName evidence="2">Uncharacterized protein</fullName>
    </submittedName>
</protein>
<gene>
    <name evidence="2" type="ORF">LIPSTDRAFT_69236</name>
</gene>
<evidence type="ECO:0000313" key="2">
    <source>
        <dbReference type="EMBL" id="ODQ75051.1"/>
    </source>
</evidence>
<accession>A0A1E3QBK9</accession>
<organism evidence="2 3">
    <name type="scientific">Lipomyces starkeyi NRRL Y-11557</name>
    <dbReference type="NCBI Taxonomy" id="675824"/>
    <lineage>
        <taxon>Eukaryota</taxon>
        <taxon>Fungi</taxon>
        <taxon>Dikarya</taxon>
        <taxon>Ascomycota</taxon>
        <taxon>Saccharomycotina</taxon>
        <taxon>Lipomycetes</taxon>
        <taxon>Lipomycetales</taxon>
        <taxon>Lipomycetaceae</taxon>
        <taxon>Lipomyces</taxon>
    </lineage>
</organism>
<evidence type="ECO:0000256" key="1">
    <source>
        <dbReference type="SAM" id="MobiDB-lite"/>
    </source>
</evidence>
<dbReference type="Proteomes" id="UP000094385">
    <property type="component" value="Unassembled WGS sequence"/>
</dbReference>
<evidence type="ECO:0000313" key="3">
    <source>
        <dbReference type="Proteomes" id="UP000094385"/>
    </source>
</evidence>
<sequence length="149" mass="16859">MSPIYRKRKTTDSLSCPTGKTEYAGVRQSSPTLSQMDKTDNITRVRPLMPTSVQKVTKKPKKENGSSENEQIALDKSRRYNALIRCHVCHRQNPSLLSAENCVCDSCREITCLICIRQCAICRSLCCSKCSHDIFPNEEVYCATCFAER</sequence>
<dbReference type="AlphaFoldDB" id="A0A1E3QBK9"/>
<keyword evidence="3" id="KW-1185">Reference proteome</keyword>
<dbReference type="OrthoDB" id="5377226at2759"/>
<proteinExistence type="predicted"/>
<feature type="region of interest" description="Disordered" evidence="1">
    <location>
        <begin position="48"/>
        <end position="71"/>
    </location>
</feature>
<reference evidence="2 3" key="1">
    <citation type="journal article" date="2016" name="Proc. Natl. Acad. Sci. U.S.A.">
        <title>Comparative genomics of biotechnologically important yeasts.</title>
        <authorList>
            <person name="Riley R."/>
            <person name="Haridas S."/>
            <person name="Wolfe K.H."/>
            <person name="Lopes M.R."/>
            <person name="Hittinger C.T."/>
            <person name="Goeker M."/>
            <person name="Salamov A.A."/>
            <person name="Wisecaver J.H."/>
            <person name="Long T.M."/>
            <person name="Calvey C.H."/>
            <person name="Aerts A.L."/>
            <person name="Barry K.W."/>
            <person name="Choi C."/>
            <person name="Clum A."/>
            <person name="Coughlan A.Y."/>
            <person name="Deshpande S."/>
            <person name="Douglass A.P."/>
            <person name="Hanson S.J."/>
            <person name="Klenk H.-P."/>
            <person name="LaButti K.M."/>
            <person name="Lapidus A."/>
            <person name="Lindquist E.A."/>
            <person name="Lipzen A.M."/>
            <person name="Meier-Kolthoff J.P."/>
            <person name="Ohm R.A."/>
            <person name="Otillar R.P."/>
            <person name="Pangilinan J.L."/>
            <person name="Peng Y."/>
            <person name="Rokas A."/>
            <person name="Rosa C.A."/>
            <person name="Scheuner C."/>
            <person name="Sibirny A.A."/>
            <person name="Slot J.C."/>
            <person name="Stielow J.B."/>
            <person name="Sun H."/>
            <person name="Kurtzman C.P."/>
            <person name="Blackwell M."/>
            <person name="Grigoriev I.V."/>
            <person name="Jeffries T.W."/>
        </authorList>
    </citation>
    <scope>NUCLEOTIDE SEQUENCE [LARGE SCALE GENOMIC DNA]</scope>
    <source>
        <strain evidence="2 3">NRRL Y-11557</strain>
    </source>
</reference>